<dbReference type="PANTHER" id="PTHR22761">
    <property type="entry name" value="CHARGED MULTIVESICULAR BODY PROTEIN"/>
    <property type="match status" value="1"/>
</dbReference>
<dbReference type="OrthoDB" id="441172at2759"/>
<dbReference type="GO" id="GO:0000815">
    <property type="term" value="C:ESCRT III complex"/>
    <property type="evidence" value="ECO:0007669"/>
    <property type="project" value="TreeGrafter"/>
</dbReference>
<proteinExistence type="inferred from homology"/>
<keyword evidence="4" id="KW-0967">Endosome</keyword>
<accession>A0A9P7FM48</accession>
<dbReference type="Pfam" id="PF03357">
    <property type="entry name" value="Snf7"/>
    <property type="match status" value="1"/>
</dbReference>
<organism evidence="9 10">
    <name type="scientific">Suillus discolor</name>
    <dbReference type="NCBI Taxonomy" id="1912936"/>
    <lineage>
        <taxon>Eukaryota</taxon>
        <taxon>Fungi</taxon>
        <taxon>Dikarya</taxon>
        <taxon>Basidiomycota</taxon>
        <taxon>Agaricomycotina</taxon>
        <taxon>Agaricomycetes</taxon>
        <taxon>Agaricomycetidae</taxon>
        <taxon>Boletales</taxon>
        <taxon>Suillineae</taxon>
        <taxon>Suillaceae</taxon>
        <taxon>Suillus</taxon>
    </lineage>
</organism>
<dbReference type="GO" id="GO:0005771">
    <property type="term" value="C:multivesicular body"/>
    <property type="evidence" value="ECO:0007669"/>
    <property type="project" value="TreeGrafter"/>
</dbReference>
<evidence type="ECO:0000313" key="9">
    <source>
        <dbReference type="EMBL" id="KAG2120759.1"/>
    </source>
</evidence>
<keyword evidence="5" id="KW-0653">Protein transport</keyword>
<evidence type="ECO:0000256" key="4">
    <source>
        <dbReference type="ARBA" id="ARBA00022753"/>
    </source>
</evidence>
<keyword evidence="10" id="KW-1185">Reference proteome</keyword>
<dbReference type="Gene3D" id="1.10.287.1060">
    <property type="entry name" value="ESAT-6-like"/>
    <property type="match status" value="1"/>
</dbReference>
<name>A0A9P7FM48_9AGAM</name>
<evidence type="ECO:0000256" key="5">
    <source>
        <dbReference type="ARBA" id="ARBA00022927"/>
    </source>
</evidence>
<keyword evidence="7" id="KW-0175">Coiled coil</keyword>
<dbReference type="GO" id="GO:0015031">
    <property type="term" value="P:protein transport"/>
    <property type="evidence" value="ECO:0007669"/>
    <property type="project" value="UniProtKB-KW"/>
</dbReference>
<evidence type="ECO:0000313" key="10">
    <source>
        <dbReference type="Proteomes" id="UP000823399"/>
    </source>
</evidence>
<dbReference type="InterPro" id="IPR005024">
    <property type="entry name" value="Snf7_fam"/>
</dbReference>
<dbReference type="GO" id="GO:0006900">
    <property type="term" value="P:vesicle budding from membrane"/>
    <property type="evidence" value="ECO:0007669"/>
    <property type="project" value="TreeGrafter"/>
</dbReference>
<comment type="subcellular location">
    <subcellularLocation>
        <location evidence="1">Endosome membrane</location>
    </subcellularLocation>
</comment>
<evidence type="ECO:0000256" key="7">
    <source>
        <dbReference type="SAM" id="Coils"/>
    </source>
</evidence>
<evidence type="ECO:0000256" key="2">
    <source>
        <dbReference type="ARBA" id="ARBA00006190"/>
    </source>
</evidence>
<gene>
    <name evidence="9" type="ORF">F5147DRAFT_663226</name>
</gene>
<evidence type="ECO:0000256" key="6">
    <source>
        <dbReference type="ARBA" id="ARBA00023136"/>
    </source>
</evidence>
<comment type="caution">
    <text evidence="9">The sequence shown here is derived from an EMBL/GenBank/DDBJ whole genome shotgun (WGS) entry which is preliminary data.</text>
</comment>
<evidence type="ECO:0000256" key="3">
    <source>
        <dbReference type="ARBA" id="ARBA00022448"/>
    </source>
</evidence>
<evidence type="ECO:0000256" key="1">
    <source>
        <dbReference type="ARBA" id="ARBA00004608"/>
    </source>
</evidence>
<feature type="region of interest" description="Disordered" evidence="8">
    <location>
        <begin position="170"/>
        <end position="206"/>
    </location>
</feature>
<dbReference type="EMBL" id="JABBWM010000001">
    <property type="protein sequence ID" value="KAG2120759.1"/>
    <property type="molecule type" value="Genomic_DNA"/>
</dbReference>
<dbReference type="GO" id="GO:0032511">
    <property type="term" value="P:late endosome to vacuole transport via multivesicular body sorting pathway"/>
    <property type="evidence" value="ECO:0007669"/>
    <property type="project" value="TreeGrafter"/>
</dbReference>
<keyword evidence="3" id="KW-0813">Transport</keyword>
<dbReference type="Proteomes" id="UP000823399">
    <property type="component" value="Unassembled WGS sequence"/>
</dbReference>
<feature type="coiled-coil region" evidence="7">
    <location>
        <begin position="13"/>
        <end position="40"/>
    </location>
</feature>
<reference evidence="9" key="1">
    <citation type="journal article" date="2020" name="New Phytol.">
        <title>Comparative genomics reveals dynamic genome evolution in host specialist ectomycorrhizal fungi.</title>
        <authorList>
            <person name="Lofgren L.A."/>
            <person name="Nguyen N.H."/>
            <person name="Vilgalys R."/>
            <person name="Ruytinx J."/>
            <person name="Liao H.L."/>
            <person name="Branco S."/>
            <person name="Kuo A."/>
            <person name="LaButti K."/>
            <person name="Lipzen A."/>
            <person name="Andreopoulos W."/>
            <person name="Pangilinan J."/>
            <person name="Riley R."/>
            <person name="Hundley H."/>
            <person name="Na H."/>
            <person name="Barry K."/>
            <person name="Grigoriev I.V."/>
            <person name="Stajich J.E."/>
            <person name="Kennedy P.G."/>
        </authorList>
    </citation>
    <scope>NUCLEOTIDE SEQUENCE</scope>
    <source>
        <strain evidence="9">FC423</strain>
    </source>
</reference>
<comment type="similarity">
    <text evidence="2">Belongs to the SNF7 family.</text>
</comment>
<feature type="compositionally biased region" description="Basic and acidic residues" evidence="8">
    <location>
        <begin position="196"/>
        <end position="206"/>
    </location>
</feature>
<dbReference type="PANTHER" id="PTHR22761:SF5">
    <property type="entry name" value="CHARGED MULTIVESICULAR BODY PROTEIN 6"/>
    <property type="match status" value="1"/>
</dbReference>
<keyword evidence="6" id="KW-0472">Membrane</keyword>
<protein>
    <submittedName>
        <fullName evidence="9">Snf7 family</fullName>
    </submittedName>
</protein>
<sequence>MGLSQSAPKITAHDRAILDLKLQRDKLKQYQKKIQVVLDREHEIAKAHLATGQKDRAVIALRRRKYQQSLLLKTDSQLENLEQLVSTIEFSLVEVSVLHGLKQGNEVLKEIHREMSIESVEKLMDETQEAREYQREIGDLLANRLTHDEEDSVQAELLALQGEALGQAEPKVRLDLPSPPRSLPLVSEEAQQVLQETKRERVPLPG</sequence>
<dbReference type="AlphaFoldDB" id="A0A9P7FM48"/>
<dbReference type="GeneID" id="64697116"/>
<evidence type="ECO:0000256" key="8">
    <source>
        <dbReference type="SAM" id="MobiDB-lite"/>
    </source>
</evidence>
<dbReference type="RefSeq" id="XP_041300135.1">
    <property type="nucleotide sequence ID" value="XM_041434857.1"/>
</dbReference>